<dbReference type="EMBL" id="RZTZ01000028">
    <property type="protein sequence ID" value="RVT56482.1"/>
    <property type="molecule type" value="Genomic_DNA"/>
</dbReference>
<dbReference type="AlphaFoldDB" id="A0A3S2TQL8"/>
<protein>
    <submittedName>
        <fullName evidence="2">Ig domain-containing protein</fullName>
    </submittedName>
</protein>
<name>A0A3S2TQL8_9BACI</name>
<dbReference type="Pfam" id="PF02368">
    <property type="entry name" value="Big_2"/>
    <property type="match status" value="1"/>
</dbReference>
<organism evidence="2 3">
    <name type="scientific">Niallia taxi</name>
    <dbReference type="NCBI Taxonomy" id="2499688"/>
    <lineage>
        <taxon>Bacteria</taxon>
        <taxon>Bacillati</taxon>
        <taxon>Bacillota</taxon>
        <taxon>Bacilli</taxon>
        <taxon>Bacillales</taxon>
        <taxon>Bacillaceae</taxon>
        <taxon>Niallia</taxon>
    </lineage>
</organism>
<proteinExistence type="predicted"/>
<accession>A0A3S2TQL8</accession>
<evidence type="ECO:0000313" key="3">
    <source>
        <dbReference type="Proteomes" id="UP000288024"/>
    </source>
</evidence>
<dbReference type="Gene3D" id="2.60.40.1080">
    <property type="match status" value="1"/>
</dbReference>
<reference evidence="2 3" key="1">
    <citation type="submission" date="2019-01" db="EMBL/GenBank/DDBJ databases">
        <title>Bacillus sp. M5HDSG1-1, whole genome shotgun sequence.</title>
        <authorList>
            <person name="Tuo L."/>
        </authorList>
    </citation>
    <scope>NUCLEOTIDE SEQUENCE [LARGE SCALE GENOMIC DNA]</scope>
    <source>
        <strain evidence="2 3">M5HDSG1-1</strain>
    </source>
</reference>
<gene>
    <name evidence="2" type="ORF">EM808_27375</name>
</gene>
<dbReference type="InterPro" id="IPR003343">
    <property type="entry name" value="Big_2"/>
</dbReference>
<keyword evidence="3" id="KW-1185">Reference proteome</keyword>
<feature type="domain" description="BIG2" evidence="1">
    <location>
        <begin position="128"/>
        <end position="205"/>
    </location>
</feature>
<sequence length="288" mass="32011">MISSTWTRLGSTSGVYKSVPRYTNKADATVRFDFTGTKIRIIQRTNIDNKKAHVTIDGVEETFGPFKNQFQTLVYEKTGLENKRHTVVITWSGSGYSNTPDAIDIDENGELLDPSETPETPEEPDNVLVESLKLNKETLELGKGTSEALIASVLPESAANKNIKWTSSDSEIASVDDSGNVIAKSTGKVTITAETTDGSNLKANAEVTVKEEEVDNSKGILKLTTTTGDLHEYDLTKKEIEKFISWLNIKGEDKPYYEFKLNVTTGNIHSRTEYIMYDEIVSFVVDEY</sequence>
<comment type="caution">
    <text evidence="2">The sequence shown here is derived from an EMBL/GenBank/DDBJ whole genome shotgun (WGS) entry which is preliminary data.</text>
</comment>
<evidence type="ECO:0000259" key="1">
    <source>
        <dbReference type="SMART" id="SM00635"/>
    </source>
</evidence>
<dbReference type="InterPro" id="IPR008964">
    <property type="entry name" value="Invasin/intimin_cell_adhesion"/>
</dbReference>
<dbReference type="Proteomes" id="UP000288024">
    <property type="component" value="Unassembled WGS sequence"/>
</dbReference>
<dbReference type="SUPFAM" id="SSF49373">
    <property type="entry name" value="Invasin/intimin cell-adhesion fragments"/>
    <property type="match status" value="1"/>
</dbReference>
<dbReference type="Gene3D" id="2.60.120.260">
    <property type="entry name" value="Galactose-binding domain-like"/>
    <property type="match status" value="1"/>
</dbReference>
<evidence type="ECO:0000313" key="2">
    <source>
        <dbReference type="EMBL" id="RVT56482.1"/>
    </source>
</evidence>
<dbReference type="SMART" id="SM00635">
    <property type="entry name" value="BID_2"/>
    <property type="match status" value="1"/>
</dbReference>